<protein>
    <submittedName>
        <fullName evidence="2">Uncharacterized protein</fullName>
    </submittedName>
</protein>
<gene>
    <name evidence="2" type="ORF">TIFTF001_017690</name>
</gene>
<comment type="caution">
    <text evidence="2">The sequence shown here is derived from an EMBL/GenBank/DDBJ whole genome shotgun (WGS) entry which is preliminary data.</text>
</comment>
<evidence type="ECO:0000313" key="2">
    <source>
        <dbReference type="EMBL" id="GMN48515.1"/>
    </source>
</evidence>
<dbReference type="PANTHER" id="PTHR33621">
    <property type="entry name" value="ASPARTIC/GLUTAMIC ACID-RICH PROTEIN"/>
    <property type="match status" value="1"/>
</dbReference>
<proteinExistence type="predicted"/>
<dbReference type="Proteomes" id="UP001187192">
    <property type="component" value="Unassembled WGS sequence"/>
</dbReference>
<evidence type="ECO:0000313" key="3">
    <source>
        <dbReference type="Proteomes" id="UP001187192"/>
    </source>
</evidence>
<keyword evidence="3" id="KW-1185">Reference proteome</keyword>
<dbReference type="EMBL" id="BTGU01000028">
    <property type="protein sequence ID" value="GMN48515.1"/>
    <property type="molecule type" value="Genomic_DNA"/>
</dbReference>
<evidence type="ECO:0000256" key="1">
    <source>
        <dbReference type="SAM" id="MobiDB-lite"/>
    </source>
</evidence>
<feature type="region of interest" description="Disordered" evidence="1">
    <location>
        <begin position="90"/>
        <end position="197"/>
    </location>
</feature>
<sequence>MDFEGMKRKELQALCKKHGIPANLSNREMASRLSSLLMDNKEEEKTLSTDSEIDSVIVTKIVKKVRFSPENETFIFEGSDVESESDYELKTKRTRKRKSTVGKNATKKKKVEEENPVRVLRSRAQSSSVVVVEEDSEKRVRRGKENVDESRRESIRVQLRSRKESGTFGDNNLEKRAKPEKVAENSKRNLKKKEKSSALSEDLGKIGYCSSRITRARTRANGNDSAVDNDSQRGAVIEIQEECPSVVLQLEETSKGLGKKVRMVSELVAGEYIENEEVLMGSRKRLKNTELEEVSEIKPNVDAMKQSLHDGPSRRTRRNTRLFSLDGQLTTHETDGRMSPVREAPVCVAKPTRRSARNTTRQVSIETSDNVSEIAEGIGKYMRTKVRKGPVLNERSSVVAHGPVNEKPARQSKRNISKRKMVELLKLTSRKGEKETCQESSDAEVGFAVPEALASETDPALYSNKEITEKSAVTNQFDTVPVSAVDEEVTDDVLNLYSDIDITVEEEKGSMVEEDGESSLGKNIKTSLNLLPTNGDSGYGKSDEATGCPNKITNVGPISSDNGFQANSEGECSEPLDVNDRLEIGGSMMGKSINLQNDKLDGQSVEGEKDTDVQEDHRYLVEFDPIGNADPVQDHISEVSEGQEPVKDAENWSQDAEILCTDVPHDVTKESNTAPQLQSTFVPEIQDGIEVSDRTIFKREISFHEEQSNSGKTEEPGTPELPSIVREVVHGGSEEKLQFGGSVLRVFNKNDRQVDDKPNQEDSEDYEKAEQTSVTMYLDQAIEKHALNEGEPGSLPYFTVEKVQEEKDCDAQEASNERGSTACEVTKESSNEVRQTVLQIENAKKLDEENHPEIQLYVDRSFESPETSSRIGLVKSESWEPVKNAESSSQEAEKLDVVVPHDVEKETFEEGHYGEVASSNTAVLLPSTFEPESQGVSNIPLSDSF</sequence>
<feature type="region of interest" description="Disordered" evidence="1">
    <location>
        <begin position="808"/>
        <end position="831"/>
    </location>
</feature>
<accession>A0AA88A9Z2</accession>
<feature type="compositionally biased region" description="Basic and acidic residues" evidence="1">
    <location>
        <begin position="172"/>
        <end position="187"/>
    </location>
</feature>
<dbReference type="AlphaFoldDB" id="A0AA88A9Z2"/>
<organism evidence="2 3">
    <name type="scientific">Ficus carica</name>
    <name type="common">Common fig</name>
    <dbReference type="NCBI Taxonomy" id="3494"/>
    <lineage>
        <taxon>Eukaryota</taxon>
        <taxon>Viridiplantae</taxon>
        <taxon>Streptophyta</taxon>
        <taxon>Embryophyta</taxon>
        <taxon>Tracheophyta</taxon>
        <taxon>Spermatophyta</taxon>
        <taxon>Magnoliopsida</taxon>
        <taxon>eudicotyledons</taxon>
        <taxon>Gunneridae</taxon>
        <taxon>Pentapetalae</taxon>
        <taxon>rosids</taxon>
        <taxon>fabids</taxon>
        <taxon>Rosales</taxon>
        <taxon>Moraceae</taxon>
        <taxon>Ficeae</taxon>
        <taxon>Ficus</taxon>
    </lineage>
</organism>
<feature type="compositionally biased region" description="Basic and acidic residues" evidence="1">
    <location>
        <begin position="143"/>
        <end position="165"/>
    </location>
</feature>
<feature type="region of interest" description="Disordered" evidence="1">
    <location>
        <begin position="748"/>
        <end position="770"/>
    </location>
</feature>
<feature type="compositionally biased region" description="Basic residues" evidence="1">
    <location>
        <begin position="92"/>
        <end position="109"/>
    </location>
</feature>
<name>A0AA88A9Z2_FICCA</name>
<dbReference type="PANTHER" id="PTHR33621:SF2">
    <property type="entry name" value="RIBOSOMAL L1 DOMAIN-CONTAINING PROTEIN"/>
    <property type="match status" value="1"/>
</dbReference>
<feature type="compositionally biased region" description="Low complexity" evidence="1">
    <location>
        <begin position="117"/>
        <end position="131"/>
    </location>
</feature>
<reference evidence="2" key="1">
    <citation type="submission" date="2023-07" db="EMBL/GenBank/DDBJ databases">
        <title>draft genome sequence of fig (Ficus carica).</title>
        <authorList>
            <person name="Takahashi T."/>
            <person name="Nishimura K."/>
        </authorList>
    </citation>
    <scope>NUCLEOTIDE SEQUENCE</scope>
</reference>